<protein>
    <submittedName>
        <fullName evidence="1">Uncharacterized protein</fullName>
    </submittedName>
</protein>
<organism evidence="1 2">
    <name type="scientific">Ectothiorhodospira mobilis</name>
    <dbReference type="NCBI Taxonomy" id="195064"/>
    <lineage>
        <taxon>Bacteria</taxon>
        <taxon>Pseudomonadati</taxon>
        <taxon>Pseudomonadota</taxon>
        <taxon>Gammaproteobacteria</taxon>
        <taxon>Chromatiales</taxon>
        <taxon>Ectothiorhodospiraceae</taxon>
        <taxon>Ectothiorhodospira</taxon>
    </lineage>
</organism>
<keyword evidence="2" id="KW-1185">Reference proteome</keyword>
<dbReference type="EMBL" id="FOUO01000001">
    <property type="protein sequence ID" value="SFM23464.1"/>
    <property type="molecule type" value="Genomic_DNA"/>
</dbReference>
<accession>A0A1I4P6I4</accession>
<proteinExistence type="predicted"/>
<evidence type="ECO:0000313" key="1">
    <source>
        <dbReference type="EMBL" id="SFM23464.1"/>
    </source>
</evidence>
<reference evidence="1 2" key="1">
    <citation type="submission" date="2016-10" db="EMBL/GenBank/DDBJ databases">
        <authorList>
            <person name="de Groot N.N."/>
        </authorList>
    </citation>
    <scope>NUCLEOTIDE SEQUENCE [LARGE SCALE GENOMIC DNA]</scope>
    <source>
        <strain evidence="1 2">DSM 4180</strain>
    </source>
</reference>
<dbReference type="Proteomes" id="UP000199556">
    <property type="component" value="Unassembled WGS sequence"/>
</dbReference>
<dbReference type="AlphaFoldDB" id="A0A1I4P6I4"/>
<name>A0A1I4P6I4_ECTMO</name>
<evidence type="ECO:0000313" key="2">
    <source>
        <dbReference type="Proteomes" id="UP000199556"/>
    </source>
</evidence>
<sequence>MPASQSSYRSIVAIILALIAYGSVYPRRHAAGVDVVLAEDADPPLAEHLSRTGAFQAQAAGQGLLERTIILREDQARHVEALAAQAGISPSRTLRRAVGVFMEDVANDD</sequence>
<gene>
    <name evidence="1" type="ORF">SAMN05421721_10129</name>
</gene>